<keyword evidence="2" id="KW-1185">Reference proteome</keyword>
<dbReference type="Proteomes" id="UP000309997">
    <property type="component" value="Unassembled WGS sequence"/>
</dbReference>
<sequence length="1039" mass="117742">MKLDVEVLRYLSKEDFRVLTAVEMGMRNHEIVPAELIDRIASLKHGGTYKVLKNLLKHKLVHHDSSKYDGFRLTYLGYDFLAIKTLVNRGVISSVGRKLGTGKESDIYEVAAEDGTVLAMKLHRLGRVSFRAVKSKRDYLRHRSSFNWLYLSRLAALKEFAFMKALEEHEFPVPNAVDCNRHCVIMSLVQGYPLVQVKELQNPEIIFETVLGVIVRLAEHGLIHCDFNEFNIMIDDDEKVTVIDFPQMVSVSHRNAQMYFDRDVECIFKFFQKRFNLSFQLSTDDNEGSDADTDETGWPSFSSISKSSGFLDKELAASGFSRKDQEDIEKFIEEDMDDTDSDREESEDKLFVESTEANVKGFSSLHLEEQEEQTSNNDEDGVEVKQRSCKAGQDNGPEIQDDSDKEEDNQSAIENDAELNKSLNKQRKRAVAAARGGRRSFASRNSYKDKGGKSSQNSRIGKEKKGYRGLNVQTSEHYSRSCRFMGDVVNSLVFGHGPCSGAKTTACLYYTFAALHFANISQTLVTVTQNERGHWFQRSTAQGMLCTAALLDMYAECERVEDAYDVFRGMPTHWMEKERVMVEDGTFAPLLTLLDNDKFYKLTMQLHFPMNYAHNIFTQIRSPNVFTWNTMIRGYAESENPKPAIELYHHMQLKPDTHTYPFLLKAVSKVVDVKVGEKIHSLVAKNGFESLLFVQNSLLHMYAACGQFESAYKVFELMPEKDIVAWNSVINGFALNGKPNEALTLYKRMGSEGVEPDGFTMVSLLSACAELATLALGRRAHAFMVKVGLNKNLHANNALLDLYAKCGTISEARKIFDEMRIERNVVSWTSLIVGLAVNGFGKEALEHFKDMEREGLVPSEITFVGVLYACSHCGIVNEGFEYFKRMKEQYDIVPRIEHYGCMVDLLGRAGLLKEAYDYIQDMPLQPNAVIWRTLLGACTIHGHLGLGAFARARLLQLEPKDSGDYVLLSNLYASEQRWSDVHEVRRTMLSEGVRKTPGYSLVELGNHVHEFVMGDRTHPQSEVIYKMLVEIAMKLKLAG</sequence>
<evidence type="ECO:0000313" key="1">
    <source>
        <dbReference type="EMBL" id="KAL3567233.1"/>
    </source>
</evidence>
<evidence type="ECO:0000313" key="2">
    <source>
        <dbReference type="Proteomes" id="UP000309997"/>
    </source>
</evidence>
<accession>A0ACC4ALY8</accession>
<proteinExistence type="predicted"/>
<name>A0ACC4ALY8_POPAL</name>
<organism evidence="1 2">
    <name type="scientific">Populus alba</name>
    <name type="common">White poplar</name>
    <dbReference type="NCBI Taxonomy" id="43335"/>
    <lineage>
        <taxon>Eukaryota</taxon>
        <taxon>Viridiplantae</taxon>
        <taxon>Streptophyta</taxon>
        <taxon>Embryophyta</taxon>
        <taxon>Tracheophyta</taxon>
        <taxon>Spermatophyta</taxon>
        <taxon>Magnoliopsida</taxon>
        <taxon>eudicotyledons</taxon>
        <taxon>Gunneridae</taxon>
        <taxon>Pentapetalae</taxon>
        <taxon>rosids</taxon>
        <taxon>fabids</taxon>
        <taxon>Malpighiales</taxon>
        <taxon>Salicaceae</taxon>
        <taxon>Saliceae</taxon>
        <taxon>Populus</taxon>
    </lineage>
</organism>
<reference evidence="1 2" key="1">
    <citation type="journal article" date="2024" name="Plant Biotechnol. J.">
        <title>Genome and CRISPR/Cas9 system of a widespread forest tree (Populus alba) in the world.</title>
        <authorList>
            <person name="Liu Y.J."/>
            <person name="Jiang P.F."/>
            <person name="Han X.M."/>
            <person name="Li X.Y."/>
            <person name="Wang H.M."/>
            <person name="Wang Y.J."/>
            <person name="Wang X.X."/>
            <person name="Zeng Q.Y."/>
        </authorList>
    </citation>
    <scope>NUCLEOTIDE SEQUENCE [LARGE SCALE GENOMIC DNA]</scope>
    <source>
        <strain evidence="2">cv. PAL-ZL1</strain>
    </source>
</reference>
<comment type="caution">
    <text evidence="1">The sequence shown here is derived from an EMBL/GenBank/DDBJ whole genome shotgun (WGS) entry which is preliminary data.</text>
</comment>
<protein>
    <submittedName>
        <fullName evidence="1">Uncharacterized protein</fullName>
    </submittedName>
</protein>
<dbReference type="EMBL" id="RCHU02000017">
    <property type="protein sequence ID" value="KAL3567233.1"/>
    <property type="molecule type" value="Genomic_DNA"/>
</dbReference>
<feature type="non-terminal residue" evidence="1">
    <location>
        <position position="1039"/>
    </location>
</feature>
<gene>
    <name evidence="1" type="ORF">D5086_029884</name>
</gene>